<accession>A0ABY8ASR6</accession>
<dbReference type="RefSeq" id="WP_275089367.1">
    <property type="nucleotide sequence ID" value="NZ_CP119078.1"/>
</dbReference>
<evidence type="ECO:0000256" key="1">
    <source>
        <dbReference type="ARBA" id="ARBA00023015"/>
    </source>
</evidence>
<dbReference type="InterPro" id="IPR035965">
    <property type="entry name" value="PAS-like_dom_sf"/>
</dbReference>
<dbReference type="SUPFAM" id="SSF46894">
    <property type="entry name" value="C-terminal effector domain of the bipartite response regulators"/>
    <property type="match status" value="1"/>
</dbReference>
<dbReference type="Proteomes" id="UP001222087">
    <property type="component" value="Chromosome"/>
</dbReference>
<dbReference type="CDD" id="cd06170">
    <property type="entry name" value="LuxR_C_like"/>
    <property type="match status" value="1"/>
</dbReference>
<dbReference type="PROSITE" id="PS50043">
    <property type="entry name" value="HTH_LUXR_2"/>
    <property type="match status" value="1"/>
</dbReference>
<evidence type="ECO:0000313" key="6">
    <source>
        <dbReference type="Proteomes" id="UP001222087"/>
    </source>
</evidence>
<feature type="domain" description="HTH luxR-type" evidence="4">
    <location>
        <begin position="142"/>
        <end position="207"/>
    </location>
</feature>
<dbReference type="Gene3D" id="3.30.450.20">
    <property type="entry name" value="PAS domain"/>
    <property type="match status" value="1"/>
</dbReference>
<keyword evidence="6" id="KW-1185">Reference proteome</keyword>
<gene>
    <name evidence="5" type="ORF">PXX05_01930</name>
</gene>
<dbReference type="EMBL" id="CP119078">
    <property type="protein sequence ID" value="WED43558.1"/>
    <property type="molecule type" value="Genomic_DNA"/>
</dbReference>
<dbReference type="PANTHER" id="PTHR44688">
    <property type="entry name" value="DNA-BINDING TRANSCRIPTIONAL ACTIVATOR DEVR_DOSR"/>
    <property type="match status" value="1"/>
</dbReference>
<evidence type="ECO:0000256" key="2">
    <source>
        <dbReference type="ARBA" id="ARBA00023125"/>
    </source>
</evidence>
<keyword evidence="2" id="KW-0238">DNA-binding</keyword>
<organism evidence="5 6">
    <name type="scientific">Legionella cardiaca</name>
    <dbReference type="NCBI Taxonomy" id="1071983"/>
    <lineage>
        <taxon>Bacteria</taxon>
        <taxon>Pseudomonadati</taxon>
        <taxon>Pseudomonadota</taxon>
        <taxon>Gammaproteobacteria</taxon>
        <taxon>Legionellales</taxon>
        <taxon>Legionellaceae</taxon>
        <taxon>Legionella</taxon>
    </lineage>
</organism>
<dbReference type="Pfam" id="PF00196">
    <property type="entry name" value="GerE"/>
    <property type="match status" value="1"/>
</dbReference>
<reference evidence="5 6" key="1">
    <citation type="submission" date="2023-02" db="EMBL/GenBank/DDBJ databases">
        <title>Genome Sequence of L. cardiaca H63T.</title>
        <authorList>
            <person name="Lopez A.E."/>
            <person name="Cianciotto N.P."/>
        </authorList>
    </citation>
    <scope>NUCLEOTIDE SEQUENCE [LARGE SCALE GENOMIC DNA]</scope>
    <source>
        <strain evidence="5 6">H63</strain>
    </source>
</reference>
<sequence length="208" mass="24318">MLIEEEPNQTTLSNAKKNHSAFYYLEHLPLVAFRNLCMAVFIKDLQSHYLWANDFFIRKSAGYRSVNEIYNKQDYDFSWHQYADELTTNDKILFTTHEPITIRERILRHEGSFIDIISNKSLLYDKQQNLIGLIGFSMELPKSEGLQSLSQREYQAVLLVREGYTDKQIAKHLQISPRTVESHITNAKRKLGVTTRTQLIAKFCRNLS</sequence>
<name>A0ABY8ASR6_9GAMM</name>
<dbReference type="Gene3D" id="1.10.10.10">
    <property type="entry name" value="Winged helix-like DNA-binding domain superfamily/Winged helix DNA-binding domain"/>
    <property type="match status" value="1"/>
</dbReference>
<dbReference type="InterPro" id="IPR000792">
    <property type="entry name" value="Tscrpt_reg_LuxR_C"/>
</dbReference>
<keyword evidence="3" id="KW-0804">Transcription</keyword>
<dbReference type="InterPro" id="IPR036388">
    <property type="entry name" value="WH-like_DNA-bd_sf"/>
</dbReference>
<dbReference type="PANTHER" id="PTHR44688:SF16">
    <property type="entry name" value="DNA-BINDING TRANSCRIPTIONAL ACTIVATOR DEVR_DOSR"/>
    <property type="match status" value="1"/>
</dbReference>
<dbReference type="SMART" id="SM00421">
    <property type="entry name" value="HTH_LUXR"/>
    <property type="match status" value="1"/>
</dbReference>
<dbReference type="SUPFAM" id="SSF55785">
    <property type="entry name" value="PYP-like sensor domain (PAS domain)"/>
    <property type="match status" value="1"/>
</dbReference>
<evidence type="ECO:0000313" key="5">
    <source>
        <dbReference type="EMBL" id="WED43558.1"/>
    </source>
</evidence>
<proteinExistence type="predicted"/>
<evidence type="ECO:0000259" key="4">
    <source>
        <dbReference type="PROSITE" id="PS50043"/>
    </source>
</evidence>
<dbReference type="PRINTS" id="PR00038">
    <property type="entry name" value="HTHLUXR"/>
</dbReference>
<protein>
    <submittedName>
        <fullName evidence="5">Helix-turn-helix transcriptional regulator</fullName>
    </submittedName>
</protein>
<evidence type="ECO:0000256" key="3">
    <source>
        <dbReference type="ARBA" id="ARBA00023163"/>
    </source>
</evidence>
<dbReference type="InterPro" id="IPR016032">
    <property type="entry name" value="Sig_transdc_resp-reg_C-effctor"/>
</dbReference>
<keyword evidence="1" id="KW-0805">Transcription regulation</keyword>